<protein>
    <recommendedName>
        <fullName evidence="3">Lipoprotein</fullName>
    </recommendedName>
</protein>
<dbReference type="PROSITE" id="PS51257">
    <property type="entry name" value="PROKAR_LIPOPROTEIN"/>
    <property type="match status" value="1"/>
</dbReference>
<keyword evidence="2" id="KW-1185">Reference proteome</keyword>
<evidence type="ECO:0000313" key="2">
    <source>
        <dbReference type="Proteomes" id="UP000664144"/>
    </source>
</evidence>
<dbReference type="RefSeq" id="WP_206984399.1">
    <property type="nucleotide sequence ID" value="NZ_JAFLQZ010000006.1"/>
</dbReference>
<gene>
    <name evidence="1" type="ORF">J0X19_10920</name>
</gene>
<reference evidence="1" key="1">
    <citation type="submission" date="2021-03" db="EMBL/GenBank/DDBJ databases">
        <authorList>
            <person name="Kim M.K."/>
        </authorList>
    </citation>
    <scope>NUCLEOTIDE SEQUENCE</scope>
    <source>
        <strain evidence="1">BT186</strain>
    </source>
</reference>
<proteinExistence type="predicted"/>
<dbReference type="EMBL" id="JAFLQZ010000006">
    <property type="protein sequence ID" value="MBO0358458.1"/>
    <property type="molecule type" value="Genomic_DNA"/>
</dbReference>
<organism evidence="1 2">
    <name type="scientific">Hymenobacter telluris</name>
    <dbReference type="NCBI Taxonomy" id="2816474"/>
    <lineage>
        <taxon>Bacteria</taxon>
        <taxon>Pseudomonadati</taxon>
        <taxon>Bacteroidota</taxon>
        <taxon>Cytophagia</taxon>
        <taxon>Cytophagales</taxon>
        <taxon>Hymenobacteraceae</taxon>
        <taxon>Hymenobacter</taxon>
    </lineage>
</organism>
<dbReference type="Proteomes" id="UP000664144">
    <property type="component" value="Unassembled WGS sequence"/>
</dbReference>
<sequence>MSKLLLLIGALLLAAGCSTEKKQVDPQPVANVGKSIISYQVNGQSRSHSATARYQPGSLVTNTFDVLSIEGRDTSSTSGREHVQIDFLKGPGRPDSEYRIISIRFTDSANNLTWGLSVQGTLGTRSGKWTGAFAGTATNQFGIPQAVITGEFSDVPN</sequence>
<comment type="caution">
    <text evidence="1">The sequence shown here is derived from an EMBL/GenBank/DDBJ whole genome shotgun (WGS) entry which is preliminary data.</text>
</comment>
<evidence type="ECO:0000313" key="1">
    <source>
        <dbReference type="EMBL" id="MBO0358458.1"/>
    </source>
</evidence>
<accession>A0A939EW04</accession>
<name>A0A939EW04_9BACT</name>
<evidence type="ECO:0008006" key="3">
    <source>
        <dbReference type="Google" id="ProtNLM"/>
    </source>
</evidence>
<dbReference type="AlphaFoldDB" id="A0A939EW04"/>